<dbReference type="EMBL" id="PQXL01000206">
    <property type="protein sequence ID" value="THV49219.1"/>
    <property type="molecule type" value="Genomic_DNA"/>
</dbReference>
<dbReference type="InterPro" id="IPR036026">
    <property type="entry name" value="Seven-hairpin_glycosidases"/>
</dbReference>
<feature type="active site" evidence="6">
    <location>
        <position position="512"/>
    </location>
</feature>
<evidence type="ECO:0000313" key="11">
    <source>
        <dbReference type="Proteomes" id="UP000308671"/>
    </source>
</evidence>
<keyword evidence="4 9" id="KW-0378">Hydrolase</keyword>
<evidence type="ECO:0000256" key="9">
    <source>
        <dbReference type="RuleBase" id="RU361193"/>
    </source>
</evidence>
<dbReference type="PANTHER" id="PTHR11742:SF49">
    <property type="entry name" value="ALPHA-1,2-MANNOSIDASE"/>
    <property type="match status" value="1"/>
</dbReference>
<dbReference type="Gene3D" id="1.50.10.10">
    <property type="match status" value="1"/>
</dbReference>
<comment type="cofactor">
    <cofactor evidence="1 7">
        <name>Ca(2+)</name>
        <dbReference type="ChEBI" id="CHEBI:29108"/>
    </cofactor>
</comment>
<dbReference type="Proteomes" id="UP000308671">
    <property type="component" value="Unassembled WGS sequence"/>
</dbReference>
<dbReference type="GO" id="GO:0005975">
    <property type="term" value="P:carbohydrate metabolic process"/>
    <property type="evidence" value="ECO:0007669"/>
    <property type="project" value="InterPro"/>
</dbReference>
<protein>
    <recommendedName>
        <fullName evidence="9">alpha-1,2-Mannosidase</fullName>
        <ecNumber evidence="9">3.2.1.-</ecNumber>
    </recommendedName>
</protein>
<proteinExistence type="inferred from homology"/>
<dbReference type="GO" id="GO:0004571">
    <property type="term" value="F:mannosyl-oligosaccharide 1,2-alpha-mannosidase activity"/>
    <property type="evidence" value="ECO:0007669"/>
    <property type="project" value="InterPro"/>
</dbReference>
<dbReference type="PRINTS" id="PR00747">
    <property type="entry name" value="GLYHDRLASE47"/>
</dbReference>
<comment type="caution">
    <text evidence="10">The sequence shown here is derived from an EMBL/GenBank/DDBJ whole genome shotgun (WGS) entry which is preliminary data.</text>
</comment>
<dbReference type="InterPro" id="IPR050749">
    <property type="entry name" value="Glycosyl_Hydrolase_47"/>
</dbReference>
<dbReference type="SUPFAM" id="SSF48225">
    <property type="entry name" value="Seven-hairpin glycosidases"/>
    <property type="match status" value="1"/>
</dbReference>
<feature type="active site" evidence="6">
    <location>
        <position position="318"/>
    </location>
</feature>
<dbReference type="GO" id="GO:0005509">
    <property type="term" value="F:calcium ion binding"/>
    <property type="evidence" value="ECO:0007669"/>
    <property type="project" value="InterPro"/>
</dbReference>
<evidence type="ECO:0000256" key="6">
    <source>
        <dbReference type="PIRSR" id="PIRSR601382-1"/>
    </source>
</evidence>
<dbReference type="InterPro" id="IPR012341">
    <property type="entry name" value="6hp_glycosidase-like_sf"/>
</dbReference>
<keyword evidence="7" id="KW-0479">Metal-binding</keyword>
<dbReference type="EC" id="3.2.1.-" evidence="9"/>
<keyword evidence="9" id="KW-0326">Glycosidase</keyword>
<evidence type="ECO:0000256" key="5">
    <source>
        <dbReference type="ARBA" id="ARBA00023157"/>
    </source>
</evidence>
<gene>
    <name evidence="10" type="ORF">BGAL_0206g00220</name>
</gene>
<name>A0A4S8R4Y2_9HELO</name>
<feature type="active site" description="Proton donor" evidence="6">
    <location>
        <position position="436"/>
    </location>
</feature>
<dbReference type="PANTHER" id="PTHR11742">
    <property type="entry name" value="MANNOSYL-OLIGOSACCHARIDE ALPHA-1,2-MANNOSIDASE-RELATED"/>
    <property type="match status" value="1"/>
</dbReference>
<reference evidence="10 11" key="1">
    <citation type="submission" date="2017-12" db="EMBL/GenBank/DDBJ databases">
        <title>Comparative genomics of Botrytis spp.</title>
        <authorList>
            <person name="Valero-Jimenez C.A."/>
            <person name="Tapia P."/>
            <person name="Veloso J."/>
            <person name="Silva-Moreno E."/>
            <person name="Staats M."/>
            <person name="Valdes J.H."/>
            <person name="Van Kan J.A.L."/>
        </authorList>
    </citation>
    <scope>NUCLEOTIDE SEQUENCE [LARGE SCALE GENOMIC DNA]</scope>
    <source>
        <strain evidence="10 11">MUCL435</strain>
    </source>
</reference>
<evidence type="ECO:0000256" key="4">
    <source>
        <dbReference type="ARBA" id="ARBA00022801"/>
    </source>
</evidence>
<keyword evidence="11" id="KW-1185">Reference proteome</keyword>
<keyword evidence="7" id="KW-0106">Calcium</keyword>
<dbReference type="GO" id="GO:0005783">
    <property type="term" value="C:endoplasmic reticulum"/>
    <property type="evidence" value="ECO:0007669"/>
    <property type="project" value="TreeGrafter"/>
</dbReference>
<organism evidence="10 11">
    <name type="scientific">Botrytis galanthina</name>
    <dbReference type="NCBI Taxonomy" id="278940"/>
    <lineage>
        <taxon>Eukaryota</taxon>
        <taxon>Fungi</taxon>
        <taxon>Dikarya</taxon>
        <taxon>Ascomycota</taxon>
        <taxon>Pezizomycotina</taxon>
        <taxon>Leotiomycetes</taxon>
        <taxon>Helotiales</taxon>
        <taxon>Sclerotiniaceae</taxon>
        <taxon>Botrytis</taxon>
    </lineage>
</organism>
<evidence type="ECO:0000256" key="1">
    <source>
        <dbReference type="ARBA" id="ARBA00001913"/>
    </source>
</evidence>
<evidence type="ECO:0000256" key="8">
    <source>
        <dbReference type="PIRSR" id="PIRSR601382-3"/>
    </source>
</evidence>
<dbReference type="AlphaFoldDB" id="A0A4S8R4Y2"/>
<accession>A0A4S8R4Y2</accession>
<evidence type="ECO:0000256" key="2">
    <source>
        <dbReference type="ARBA" id="ARBA00004922"/>
    </source>
</evidence>
<comment type="similarity">
    <text evidence="3 9">Belongs to the glycosyl hydrolase 47 family.</text>
</comment>
<evidence type="ECO:0000256" key="3">
    <source>
        <dbReference type="ARBA" id="ARBA00007658"/>
    </source>
</evidence>
<dbReference type="GO" id="GO:0016020">
    <property type="term" value="C:membrane"/>
    <property type="evidence" value="ECO:0007669"/>
    <property type="project" value="InterPro"/>
</dbReference>
<feature type="disulfide bond" evidence="8">
    <location>
        <begin position="393"/>
        <end position="422"/>
    </location>
</feature>
<dbReference type="FunFam" id="1.50.10.10:FF:000037">
    <property type="entry name" value="alpha-1,2-Mannosidase"/>
    <property type="match status" value="1"/>
</dbReference>
<evidence type="ECO:0000313" key="10">
    <source>
        <dbReference type="EMBL" id="THV49219.1"/>
    </source>
</evidence>
<keyword evidence="5 8" id="KW-1015">Disulfide bond</keyword>
<comment type="pathway">
    <text evidence="2">Protein modification; protein glycosylation.</text>
</comment>
<sequence length="608" mass="69288">MAFRWKVLTLVVAIFLLLLIYQRPALKRYQESYDRTQPIVQSASDGKGNKFRWSEVKHSFPVTDFIPLPTNPATTIPRIQHRFGKETQAEKSIRQARLEAVKGNFTHAWNGYTSHAWLKDEVMPLSGGSMDPFGGWAASLVDTLDTLWIMGMHSEFKVAVEAIQEIDFSTCALEQINVFETTIRYLGGFLSAYELSDGKYPVLLQKATEMGEMLYKSFDTPNHLPILRWYYHVAATGAAQEAEDNVLESEIGSLTLEFTRLGQITGDPRYYDAVQRIMNIFDEQQPISKLPGMWPVVVNAKDKNFVEYGGFTIGGMADSLYEYLPKQHLLLGGATQQYRRMYEFALIAMKRNIFFRPMTKNGEDVRLPGNVDSDGKTLVTELKTDGEAQHLGCFAGGMVAIGAKIFENDQDLELARKLTDGCLWAYENMPLGIMPEKMHTVPCANDNHCPWDEQKWLEGIDKDTEGNETVHEKIQQHRLVAGVTKFDDGRYILRQGSPFSHINHVSNFYRPEAIESVFILYRITGDPKLREQAWTMFNNIIKHTITDIAHAALDDCTVSENPPKADRMESFWMAETLKYFYLIFADPNLISLDEYVLNTEAHPLKRPK</sequence>
<feature type="binding site" evidence="7">
    <location>
        <position position="599"/>
    </location>
    <ligand>
        <name>Ca(2+)</name>
        <dbReference type="ChEBI" id="CHEBI:29108"/>
    </ligand>
</feature>
<feature type="active site" description="Proton donor" evidence="6">
    <location>
        <position position="180"/>
    </location>
</feature>
<dbReference type="UniPathway" id="UPA00378"/>
<evidence type="ECO:0000256" key="7">
    <source>
        <dbReference type="PIRSR" id="PIRSR601382-2"/>
    </source>
</evidence>
<dbReference type="Pfam" id="PF01532">
    <property type="entry name" value="Glyco_hydro_47"/>
    <property type="match status" value="1"/>
</dbReference>
<dbReference type="OrthoDB" id="8118055at2759"/>
<dbReference type="InterPro" id="IPR001382">
    <property type="entry name" value="Glyco_hydro_47"/>
</dbReference>
<dbReference type="GO" id="GO:0036503">
    <property type="term" value="P:ERAD pathway"/>
    <property type="evidence" value="ECO:0007669"/>
    <property type="project" value="UniProtKB-ARBA"/>
</dbReference>